<dbReference type="PANTHER" id="PTHR31696:SF71">
    <property type="entry name" value="PROTEIN MIZU-KUSSEI 1"/>
    <property type="match status" value="1"/>
</dbReference>
<comment type="caution">
    <text evidence="1">The sequence shown here is derived from an EMBL/GenBank/DDBJ whole genome shotgun (WGS) entry which is preliminary data.</text>
</comment>
<accession>A0AAV8DCS6</accession>
<dbReference type="Pfam" id="PF04759">
    <property type="entry name" value="DUF617"/>
    <property type="match status" value="1"/>
</dbReference>
<gene>
    <name evidence="1" type="ORF">LUZ62_077383</name>
</gene>
<dbReference type="Proteomes" id="UP001140206">
    <property type="component" value="Chromosome 4"/>
</dbReference>
<dbReference type="GO" id="GO:0010274">
    <property type="term" value="P:hydrotropism"/>
    <property type="evidence" value="ECO:0007669"/>
    <property type="project" value="InterPro"/>
</dbReference>
<dbReference type="AlphaFoldDB" id="A0AAV8DCS6"/>
<proteinExistence type="predicted"/>
<evidence type="ECO:0000313" key="1">
    <source>
        <dbReference type="EMBL" id="KAJ4767008.1"/>
    </source>
</evidence>
<organism evidence="1 2">
    <name type="scientific">Rhynchospora pubera</name>
    <dbReference type="NCBI Taxonomy" id="906938"/>
    <lineage>
        <taxon>Eukaryota</taxon>
        <taxon>Viridiplantae</taxon>
        <taxon>Streptophyta</taxon>
        <taxon>Embryophyta</taxon>
        <taxon>Tracheophyta</taxon>
        <taxon>Spermatophyta</taxon>
        <taxon>Magnoliopsida</taxon>
        <taxon>Liliopsida</taxon>
        <taxon>Poales</taxon>
        <taxon>Cyperaceae</taxon>
        <taxon>Cyperoideae</taxon>
        <taxon>Rhynchosporeae</taxon>
        <taxon>Rhynchospora</taxon>
    </lineage>
</organism>
<evidence type="ECO:0000313" key="2">
    <source>
        <dbReference type="Proteomes" id="UP001140206"/>
    </source>
</evidence>
<reference evidence="1" key="1">
    <citation type="submission" date="2022-08" db="EMBL/GenBank/DDBJ databases">
        <authorList>
            <person name="Marques A."/>
        </authorList>
    </citation>
    <scope>NUCLEOTIDE SEQUENCE</scope>
    <source>
        <strain evidence="1">RhyPub2mFocal</strain>
        <tissue evidence="1">Leaves</tissue>
    </source>
</reference>
<name>A0AAV8DCS6_9POAL</name>
<dbReference type="InterPro" id="IPR006460">
    <property type="entry name" value="MIZ1-like_pln"/>
</dbReference>
<keyword evidence="2" id="KW-1185">Reference proteome</keyword>
<dbReference type="EMBL" id="JAMFTS010000004">
    <property type="protein sequence ID" value="KAJ4767008.1"/>
    <property type="molecule type" value="Genomic_DNA"/>
</dbReference>
<dbReference type="PANTHER" id="PTHR31696">
    <property type="entry name" value="PROTEIN MIZU-KUSSEI 1"/>
    <property type="match status" value="1"/>
</dbReference>
<sequence>MEIIHNGEKERHLFNQEENQPDSRRFLTCRLLLPCLSPSITPHKKQKHSFLLAVHAKKIGSLFLSTDNKKHHHPCTELVTGTLFGQKTMQGHLHLVIQTDPKSSPLVVLELASSTNFFMKTIVKEPLQLFLTCVKKDTSMSIWEEWKWTEHANGLVVGGASRMISEAVNLEFLEVIEHVTCGTGVIPDDEDRGVKGELMYMRAQFKKMKWSFDSESLAMVRSENTGSADINICFSRV</sequence>
<protein>
    <submittedName>
        <fullName evidence="1">Uncharacterized protein</fullName>
    </submittedName>
</protein>